<gene>
    <name evidence="7" type="ORF">MMEN_LOCUS15625</name>
</gene>
<evidence type="ECO:0000256" key="2">
    <source>
        <dbReference type="ARBA" id="ARBA00007322"/>
    </source>
</evidence>
<keyword evidence="5 6" id="KW-0472">Membrane</keyword>
<dbReference type="GO" id="GO:0071786">
    <property type="term" value="P:endoplasmic reticulum tubular network organization"/>
    <property type="evidence" value="ECO:0007669"/>
    <property type="project" value="TreeGrafter"/>
</dbReference>
<dbReference type="PANTHER" id="PTHR12703">
    <property type="entry name" value="TRANSMEMBRANE PROTEIN 33"/>
    <property type="match status" value="1"/>
</dbReference>
<dbReference type="Proteomes" id="UP000677803">
    <property type="component" value="Unassembled WGS sequence"/>
</dbReference>
<evidence type="ECO:0000256" key="6">
    <source>
        <dbReference type="SAM" id="Phobius"/>
    </source>
</evidence>
<dbReference type="InterPro" id="IPR005344">
    <property type="entry name" value="TMEM33/Pom33"/>
</dbReference>
<dbReference type="OrthoDB" id="5581259at2759"/>
<evidence type="ECO:0000256" key="3">
    <source>
        <dbReference type="ARBA" id="ARBA00022692"/>
    </source>
</evidence>
<protein>
    <submittedName>
        <fullName evidence="7">(Atlantic silverside) hypothetical protein</fullName>
    </submittedName>
</protein>
<comment type="similarity">
    <text evidence="2">Belongs to the PER33/POM33 family.</text>
</comment>
<feature type="transmembrane region" description="Helical" evidence="6">
    <location>
        <begin position="29"/>
        <end position="54"/>
    </location>
</feature>
<evidence type="ECO:0000256" key="4">
    <source>
        <dbReference type="ARBA" id="ARBA00022989"/>
    </source>
</evidence>
<organism evidence="7 8">
    <name type="scientific">Menidia menidia</name>
    <name type="common">Atlantic silverside</name>
    <dbReference type="NCBI Taxonomy" id="238744"/>
    <lineage>
        <taxon>Eukaryota</taxon>
        <taxon>Metazoa</taxon>
        <taxon>Chordata</taxon>
        <taxon>Craniata</taxon>
        <taxon>Vertebrata</taxon>
        <taxon>Euteleostomi</taxon>
        <taxon>Actinopterygii</taxon>
        <taxon>Neopterygii</taxon>
        <taxon>Teleostei</taxon>
        <taxon>Neoteleostei</taxon>
        <taxon>Acanthomorphata</taxon>
        <taxon>Ovalentaria</taxon>
        <taxon>Atherinomorphae</taxon>
        <taxon>Atheriniformes</taxon>
        <taxon>Atherinopsidae</taxon>
        <taxon>Menidiinae</taxon>
        <taxon>Menidia</taxon>
    </lineage>
</organism>
<dbReference type="InterPro" id="IPR051645">
    <property type="entry name" value="PER33/POM33_regulator"/>
</dbReference>
<evidence type="ECO:0000256" key="1">
    <source>
        <dbReference type="ARBA" id="ARBA00004141"/>
    </source>
</evidence>
<evidence type="ECO:0000256" key="5">
    <source>
        <dbReference type="ARBA" id="ARBA00023136"/>
    </source>
</evidence>
<dbReference type="Pfam" id="PF03661">
    <property type="entry name" value="TMEM33_Pom33"/>
    <property type="match status" value="2"/>
</dbReference>
<accession>A0A8S4BFT7</accession>
<dbReference type="GO" id="GO:0016020">
    <property type="term" value="C:membrane"/>
    <property type="evidence" value="ECO:0007669"/>
    <property type="project" value="UniProtKB-SubCell"/>
</dbReference>
<dbReference type="PANTHER" id="PTHR12703:SF4">
    <property type="entry name" value="TRANSMEMBRANE PROTEIN 33"/>
    <property type="match status" value="1"/>
</dbReference>
<sequence>MADTNQQPPPAQLGPVQFLMSNKLETAMWLSRLFTVYCSVMFILPVLGAVNINCKQKLHITIPMNVLIFVFIFNPWCPVSIFPVFLFSLLHATTYTKKVLDSMGPSSLMFIRNLLDKLSANQQNILKFIACNEIFLMPATVFMLFSGQGSLLLPFIYYRFLTLRYTSRRNPYCRTLFTELRILLEHFIMKPACPAFFRRMCLSSIAFISRLAPTGV</sequence>
<proteinExistence type="inferred from homology"/>
<keyword evidence="8" id="KW-1185">Reference proteome</keyword>
<name>A0A8S4BFT7_9TELE</name>
<keyword evidence="3 6" id="KW-0812">Transmembrane</keyword>
<dbReference type="AlphaFoldDB" id="A0A8S4BFT7"/>
<dbReference type="EMBL" id="CAJRST010026446">
    <property type="protein sequence ID" value="CAG5962179.1"/>
    <property type="molecule type" value="Genomic_DNA"/>
</dbReference>
<evidence type="ECO:0000313" key="8">
    <source>
        <dbReference type="Proteomes" id="UP000677803"/>
    </source>
</evidence>
<feature type="transmembrane region" description="Helical" evidence="6">
    <location>
        <begin position="66"/>
        <end position="90"/>
    </location>
</feature>
<dbReference type="GO" id="GO:0005783">
    <property type="term" value="C:endoplasmic reticulum"/>
    <property type="evidence" value="ECO:0007669"/>
    <property type="project" value="TreeGrafter"/>
</dbReference>
<evidence type="ECO:0000313" key="7">
    <source>
        <dbReference type="EMBL" id="CAG5962179.1"/>
    </source>
</evidence>
<comment type="subcellular location">
    <subcellularLocation>
        <location evidence="1">Membrane</location>
        <topology evidence="1">Multi-pass membrane protein</topology>
    </subcellularLocation>
</comment>
<comment type="caution">
    <text evidence="7">The sequence shown here is derived from an EMBL/GenBank/DDBJ whole genome shotgun (WGS) entry which is preliminary data.</text>
</comment>
<feature type="transmembrane region" description="Helical" evidence="6">
    <location>
        <begin position="134"/>
        <end position="158"/>
    </location>
</feature>
<dbReference type="GO" id="GO:0061024">
    <property type="term" value="P:membrane organization"/>
    <property type="evidence" value="ECO:0007669"/>
    <property type="project" value="TreeGrafter"/>
</dbReference>
<keyword evidence="4 6" id="KW-1133">Transmembrane helix</keyword>
<reference evidence="7" key="1">
    <citation type="submission" date="2021-05" db="EMBL/GenBank/DDBJ databases">
        <authorList>
            <person name="Tigano A."/>
        </authorList>
    </citation>
    <scope>NUCLEOTIDE SEQUENCE</scope>
</reference>